<dbReference type="Proteomes" id="UP000242164">
    <property type="component" value="Unassembled WGS sequence"/>
</dbReference>
<dbReference type="RefSeq" id="WP_012094706.1">
    <property type="nucleotide sequence ID" value="NZ_CP024096.1"/>
</dbReference>
<proteinExistence type="predicted"/>
<accession>A0AAX2CIS4</accession>
<evidence type="ECO:0008006" key="4">
    <source>
        <dbReference type="Google" id="ProtNLM"/>
    </source>
</evidence>
<sequence length="200" mass="23463">MKSEKIYRILQFFTTLAILYMTFISVFLAFGIFVKPKWFTMSPGLGGLAIEARNFQLPLWIAIFMLIMMGLNIFLLCQIRAFFRNLVRNQFFIIENAHYMRNVGFIFLILCVLENIHHNEISKMMFLFFKQEPEGVINKLITKQYFIFPKESWVTSLENGQLLYSLHLNMGLFFAGIALLLLSKIFKYAVQIAEENKLTV</sequence>
<name>A0AAX2CIS4_9BACI</name>
<keyword evidence="1" id="KW-1133">Transmembrane helix</keyword>
<reference evidence="2 3" key="1">
    <citation type="submission" date="2016-08" db="EMBL/GenBank/DDBJ databases">
        <authorList>
            <person name="Loux V."/>
            <person name="Rue O."/>
        </authorList>
    </citation>
    <scope>NUCLEOTIDE SEQUENCE [LARGE SCALE GENOMIC DNA]</scope>
    <source>
        <strain evidence="2 3">AFSSA_08CEB44bac</strain>
    </source>
</reference>
<dbReference type="AlphaFoldDB" id="A0AAX2CIS4"/>
<dbReference type="Pfam" id="PF11188">
    <property type="entry name" value="DUF2975"/>
    <property type="match status" value="1"/>
</dbReference>
<evidence type="ECO:0000313" key="2">
    <source>
        <dbReference type="EMBL" id="SCL95547.1"/>
    </source>
</evidence>
<keyword evidence="1" id="KW-0472">Membrane</keyword>
<gene>
    <name evidence="2" type="ORF">BCB44BAC_02577</name>
</gene>
<dbReference type="GeneID" id="33897535"/>
<evidence type="ECO:0000313" key="3">
    <source>
        <dbReference type="Proteomes" id="UP000242164"/>
    </source>
</evidence>
<feature type="transmembrane region" description="Helical" evidence="1">
    <location>
        <begin position="98"/>
        <end position="117"/>
    </location>
</feature>
<organism evidence="2 3">
    <name type="scientific">Bacillus cytotoxicus</name>
    <dbReference type="NCBI Taxonomy" id="580165"/>
    <lineage>
        <taxon>Bacteria</taxon>
        <taxon>Bacillati</taxon>
        <taxon>Bacillota</taxon>
        <taxon>Bacilli</taxon>
        <taxon>Bacillales</taxon>
        <taxon>Bacillaceae</taxon>
        <taxon>Bacillus</taxon>
        <taxon>Bacillus cereus group</taxon>
    </lineage>
</organism>
<keyword evidence="1" id="KW-0812">Transmembrane</keyword>
<evidence type="ECO:0000256" key="1">
    <source>
        <dbReference type="SAM" id="Phobius"/>
    </source>
</evidence>
<comment type="caution">
    <text evidence="2">The sequence shown here is derived from an EMBL/GenBank/DDBJ whole genome shotgun (WGS) entry which is preliminary data.</text>
</comment>
<feature type="transmembrane region" description="Helical" evidence="1">
    <location>
        <begin position="12"/>
        <end position="34"/>
    </location>
</feature>
<protein>
    <recommendedName>
        <fullName evidence="4">DUF2975 domain-containing protein</fullName>
    </recommendedName>
</protein>
<dbReference type="EMBL" id="FMIK01000031">
    <property type="protein sequence ID" value="SCL95547.1"/>
    <property type="molecule type" value="Genomic_DNA"/>
</dbReference>
<feature type="transmembrane region" description="Helical" evidence="1">
    <location>
        <begin position="57"/>
        <end position="77"/>
    </location>
</feature>
<dbReference type="InterPro" id="IPR021354">
    <property type="entry name" value="DUF2975"/>
</dbReference>
<feature type="transmembrane region" description="Helical" evidence="1">
    <location>
        <begin position="162"/>
        <end position="182"/>
    </location>
</feature>